<comment type="similarity">
    <text evidence="1">Belongs to the TRAFAC class TrmE-Era-EngA-EngB-Septin-like GTPase superfamily. AIG1/Toc34/Toc159-like paraseptin GTPase family. IAN subfamily.</text>
</comment>
<accession>A0A498MRE5</accession>
<protein>
    <submittedName>
        <fullName evidence="5">Interferon-induced very large GTPase 1-like protein</fullName>
    </submittedName>
</protein>
<dbReference type="InterPro" id="IPR045058">
    <property type="entry name" value="GIMA/IAN/Toc"/>
</dbReference>
<feature type="domain" description="AIG1-type G" evidence="4">
    <location>
        <begin position="13"/>
        <end position="196"/>
    </location>
</feature>
<keyword evidence="3" id="KW-0342">GTP-binding</keyword>
<reference evidence="5 6" key="1">
    <citation type="submission" date="2018-03" db="EMBL/GenBank/DDBJ databases">
        <title>Draft genome sequence of Rohu Carp (Labeo rohita).</title>
        <authorList>
            <person name="Das P."/>
            <person name="Kushwaha B."/>
            <person name="Joshi C.G."/>
            <person name="Kumar D."/>
            <person name="Nagpure N.S."/>
            <person name="Sahoo L."/>
            <person name="Das S.P."/>
            <person name="Bit A."/>
            <person name="Patnaik S."/>
            <person name="Meher P.K."/>
            <person name="Jayasankar P."/>
            <person name="Koringa P.G."/>
            <person name="Patel N.V."/>
            <person name="Hinsu A.T."/>
            <person name="Kumar R."/>
            <person name="Pandey M."/>
            <person name="Agarwal S."/>
            <person name="Srivastava S."/>
            <person name="Singh M."/>
            <person name="Iquebal M.A."/>
            <person name="Jaiswal S."/>
            <person name="Angadi U.B."/>
            <person name="Kumar N."/>
            <person name="Raza M."/>
            <person name="Shah T.M."/>
            <person name="Rai A."/>
            <person name="Jena J.K."/>
        </authorList>
    </citation>
    <scope>NUCLEOTIDE SEQUENCE [LARGE SCALE GENOMIC DNA]</scope>
    <source>
        <strain evidence="5">DASCIFA01</strain>
        <tissue evidence="5">Testis</tissue>
    </source>
</reference>
<evidence type="ECO:0000256" key="2">
    <source>
        <dbReference type="ARBA" id="ARBA00022741"/>
    </source>
</evidence>
<dbReference type="AlphaFoldDB" id="A0A498MRE5"/>
<dbReference type="STRING" id="84645.A0A498MRE5"/>
<evidence type="ECO:0000313" key="5">
    <source>
        <dbReference type="EMBL" id="RXN24158.1"/>
    </source>
</evidence>
<keyword evidence="6" id="KW-1185">Reference proteome</keyword>
<dbReference type="EMBL" id="QBIY01012549">
    <property type="protein sequence ID" value="RXN24158.1"/>
    <property type="molecule type" value="Genomic_DNA"/>
</dbReference>
<dbReference type="GO" id="GO:0005525">
    <property type="term" value="F:GTP binding"/>
    <property type="evidence" value="ECO:0007669"/>
    <property type="project" value="UniProtKB-KW"/>
</dbReference>
<evidence type="ECO:0000256" key="1">
    <source>
        <dbReference type="ARBA" id="ARBA00008535"/>
    </source>
</evidence>
<evidence type="ECO:0000313" key="6">
    <source>
        <dbReference type="Proteomes" id="UP000290572"/>
    </source>
</evidence>
<dbReference type="InterPro" id="IPR027417">
    <property type="entry name" value="P-loop_NTPase"/>
</dbReference>
<name>A0A498MRE5_LABRO</name>
<comment type="caution">
    <text evidence="5">The sequence shown here is derived from an EMBL/GenBank/DDBJ whole genome shotgun (WGS) entry which is preliminary data.</text>
</comment>
<dbReference type="Gene3D" id="3.40.50.300">
    <property type="entry name" value="P-loop containing nucleotide triphosphate hydrolases"/>
    <property type="match status" value="1"/>
</dbReference>
<evidence type="ECO:0000256" key="3">
    <source>
        <dbReference type="ARBA" id="ARBA00023134"/>
    </source>
</evidence>
<dbReference type="InterPro" id="IPR006703">
    <property type="entry name" value="G_AIG1"/>
</dbReference>
<dbReference type="Proteomes" id="UP000290572">
    <property type="component" value="Unassembled WGS sequence"/>
</dbReference>
<dbReference type="PANTHER" id="PTHR10903:SF188">
    <property type="entry name" value="GTPASE IMAP FAMILY MEMBER 2-LIKE-RELATED"/>
    <property type="match status" value="1"/>
</dbReference>
<dbReference type="Pfam" id="PF04548">
    <property type="entry name" value="AIG1"/>
    <property type="match status" value="1"/>
</dbReference>
<keyword evidence="2" id="KW-0547">Nucleotide-binding</keyword>
<gene>
    <name evidence="5" type="ORF">ROHU_006289</name>
</gene>
<sequence length="206" mass="23642">MEKPPTYHESPLTVVVFGNSASVQSEPKNILLGEEKPIKISETSRIVPSEKEIEHHISVINMIDLHETSLNLPSADHKIGQLVNKIEINAFIFVVRLGQLTDADKMGLRWLQRVFGDKVLQSVMILFTYEREQECATLNDDMKKNSVLEQLLEKCGGRYHTCNKSMKDLSEMKQLITKIKLMFTKNQQQCYTGERQYIRKSENESG</sequence>
<organism evidence="5 6">
    <name type="scientific">Labeo rohita</name>
    <name type="common">Indian major carp</name>
    <name type="synonym">Cyprinus rohita</name>
    <dbReference type="NCBI Taxonomy" id="84645"/>
    <lineage>
        <taxon>Eukaryota</taxon>
        <taxon>Metazoa</taxon>
        <taxon>Chordata</taxon>
        <taxon>Craniata</taxon>
        <taxon>Vertebrata</taxon>
        <taxon>Euteleostomi</taxon>
        <taxon>Actinopterygii</taxon>
        <taxon>Neopterygii</taxon>
        <taxon>Teleostei</taxon>
        <taxon>Ostariophysi</taxon>
        <taxon>Cypriniformes</taxon>
        <taxon>Cyprinidae</taxon>
        <taxon>Labeoninae</taxon>
        <taxon>Labeonini</taxon>
        <taxon>Labeo</taxon>
    </lineage>
</organism>
<evidence type="ECO:0000259" key="4">
    <source>
        <dbReference type="Pfam" id="PF04548"/>
    </source>
</evidence>
<proteinExistence type="inferred from homology"/>
<dbReference type="PANTHER" id="PTHR10903">
    <property type="entry name" value="GTPASE, IMAP FAMILY MEMBER-RELATED"/>
    <property type="match status" value="1"/>
</dbReference>